<keyword evidence="6" id="KW-1185">Reference proteome</keyword>
<gene>
    <name evidence="5" type="ORF">SAMN05428963_103127</name>
</gene>
<dbReference type="PANTHER" id="PTHR38465">
    <property type="entry name" value="HTH-TYPE TRANSCRIPTIONAL REGULATOR MJ1563-RELATED"/>
    <property type="match status" value="1"/>
</dbReference>
<dbReference type="SUPFAM" id="SSF46785">
    <property type="entry name" value="Winged helix' DNA-binding domain"/>
    <property type="match status" value="1"/>
</dbReference>
<dbReference type="OrthoDB" id="2733322at2"/>
<dbReference type="AlphaFoldDB" id="A0A1T4NPU3"/>
<dbReference type="Gene3D" id="1.10.10.10">
    <property type="entry name" value="Winged helix-like DNA-binding domain superfamily/Winged helix DNA-binding domain"/>
    <property type="match status" value="1"/>
</dbReference>
<evidence type="ECO:0000313" key="5">
    <source>
        <dbReference type="EMBL" id="SJZ81341.1"/>
    </source>
</evidence>
<evidence type="ECO:0000256" key="3">
    <source>
        <dbReference type="ARBA" id="ARBA00023163"/>
    </source>
</evidence>
<organism evidence="5 6">
    <name type="scientific">Consotaella salsifontis</name>
    <dbReference type="NCBI Taxonomy" id="1365950"/>
    <lineage>
        <taxon>Bacteria</taxon>
        <taxon>Pseudomonadati</taxon>
        <taxon>Pseudomonadota</taxon>
        <taxon>Alphaproteobacteria</taxon>
        <taxon>Hyphomicrobiales</taxon>
        <taxon>Aurantimonadaceae</taxon>
        <taxon>Consotaella</taxon>
    </lineage>
</organism>
<keyword evidence="2 5" id="KW-0238">DNA-binding</keyword>
<dbReference type="GO" id="GO:0003677">
    <property type="term" value="F:DNA binding"/>
    <property type="evidence" value="ECO:0007669"/>
    <property type="project" value="UniProtKB-KW"/>
</dbReference>
<dbReference type="InterPro" id="IPR036388">
    <property type="entry name" value="WH-like_DNA-bd_sf"/>
</dbReference>
<dbReference type="InterPro" id="IPR011991">
    <property type="entry name" value="ArsR-like_HTH"/>
</dbReference>
<sequence length="178" mass="19777">MAAAYVRAMFLKPGPTEAVPPDRAQEAREQFIARMGQHFELDGLPRIAGRLMALMILEGQPISFGDLARRLNVSRGSISTNARLLESKGMIERLSHPGERQDYFQLTATPCANLIDGIRERMLRTAEDVETLVAELPSTTDERRRLCRTRDFFTIMADALGEAAERLGRADSEGGTGR</sequence>
<dbReference type="InterPro" id="IPR000835">
    <property type="entry name" value="HTH_MarR-typ"/>
</dbReference>
<dbReference type="Proteomes" id="UP000190135">
    <property type="component" value="Unassembled WGS sequence"/>
</dbReference>
<evidence type="ECO:0000259" key="4">
    <source>
        <dbReference type="SMART" id="SM00347"/>
    </source>
</evidence>
<dbReference type="SMART" id="SM00347">
    <property type="entry name" value="HTH_MARR"/>
    <property type="match status" value="1"/>
</dbReference>
<keyword evidence="1" id="KW-0805">Transcription regulation</keyword>
<dbReference type="STRING" id="1365950.SAMN05428963_103127"/>
<feature type="domain" description="HTH marR-type" evidence="4">
    <location>
        <begin position="39"/>
        <end position="144"/>
    </location>
</feature>
<evidence type="ECO:0000313" key="6">
    <source>
        <dbReference type="Proteomes" id="UP000190135"/>
    </source>
</evidence>
<protein>
    <submittedName>
        <fullName evidence="5">DNA-binding transcriptional regulator GbsR, MarR family</fullName>
    </submittedName>
</protein>
<dbReference type="PANTHER" id="PTHR38465:SF2">
    <property type="entry name" value="HTH-TYPE TRANSCRIPTIONAL REGULATOR MMPR5"/>
    <property type="match status" value="1"/>
</dbReference>
<evidence type="ECO:0000256" key="2">
    <source>
        <dbReference type="ARBA" id="ARBA00023125"/>
    </source>
</evidence>
<accession>A0A1T4NPU3</accession>
<dbReference type="Pfam" id="PF12802">
    <property type="entry name" value="MarR_2"/>
    <property type="match status" value="1"/>
</dbReference>
<keyword evidence="3" id="KW-0804">Transcription</keyword>
<dbReference type="GO" id="GO:0003700">
    <property type="term" value="F:DNA-binding transcription factor activity"/>
    <property type="evidence" value="ECO:0007669"/>
    <property type="project" value="InterPro"/>
</dbReference>
<proteinExistence type="predicted"/>
<name>A0A1T4NPU3_9HYPH</name>
<dbReference type="CDD" id="cd00090">
    <property type="entry name" value="HTH_ARSR"/>
    <property type="match status" value="1"/>
</dbReference>
<evidence type="ECO:0000256" key="1">
    <source>
        <dbReference type="ARBA" id="ARBA00023015"/>
    </source>
</evidence>
<reference evidence="5 6" key="1">
    <citation type="submission" date="2017-02" db="EMBL/GenBank/DDBJ databases">
        <authorList>
            <person name="Peterson S.W."/>
        </authorList>
    </citation>
    <scope>NUCLEOTIDE SEQUENCE [LARGE SCALE GENOMIC DNA]</scope>
    <source>
        <strain evidence="5 6">USBA 369</strain>
    </source>
</reference>
<dbReference type="EMBL" id="FUXL01000003">
    <property type="protein sequence ID" value="SJZ81341.1"/>
    <property type="molecule type" value="Genomic_DNA"/>
</dbReference>
<dbReference type="InterPro" id="IPR052362">
    <property type="entry name" value="HTH-GbsR_regulator"/>
</dbReference>
<dbReference type="InterPro" id="IPR036390">
    <property type="entry name" value="WH_DNA-bd_sf"/>
</dbReference>